<keyword evidence="4" id="KW-0067">ATP-binding</keyword>
<dbReference type="CDD" id="cd18011">
    <property type="entry name" value="DEXDc_RapA"/>
    <property type="match status" value="1"/>
</dbReference>
<dbReference type="InterPro" id="IPR000330">
    <property type="entry name" value="SNF2_N"/>
</dbReference>
<keyword evidence="3 7" id="KW-0347">Helicase</keyword>
<dbReference type="PANTHER" id="PTHR45766:SF6">
    <property type="entry name" value="SWI_SNF-RELATED MATRIX-ASSOCIATED ACTIN-DEPENDENT REGULATOR OF CHROMATIN SUBFAMILY A-LIKE PROTEIN 1"/>
    <property type="match status" value="1"/>
</dbReference>
<dbReference type="Gene3D" id="3.40.50.10810">
    <property type="entry name" value="Tandem AAA-ATPase domain"/>
    <property type="match status" value="1"/>
</dbReference>
<gene>
    <name evidence="7" type="ORF">DW079_07040</name>
</gene>
<evidence type="ECO:0000313" key="7">
    <source>
        <dbReference type="EMBL" id="RHK10596.1"/>
    </source>
</evidence>
<dbReference type="SMART" id="SM00487">
    <property type="entry name" value="DEXDc"/>
    <property type="match status" value="1"/>
</dbReference>
<organism evidence="7 8">
    <name type="scientific">Segatella copri</name>
    <dbReference type="NCBI Taxonomy" id="165179"/>
    <lineage>
        <taxon>Bacteria</taxon>
        <taxon>Pseudomonadati</taxon>
        <taxon>Bacteroidota</taxon>
        <taxon>Bacteroidia</taxon>
        <taxon>Bacteroidales</taxon>
        <taxon>Prevotellaceae</taxon>
        <taxon>Segatella</taxon>
    </lineage>
</organism>
<dbReference type="CDD" id="cd18793">
    <property type="entry name" value="SF2_C_SNF"/>
    <property type="match status" value="1"/>
</dbReference>
<evidence type="ECO:0000256" key="3">
    <source>
        <dbReference type="ARBA" id="ARBA00022806"/>
    </source>
</evidence>
<dbReference type="Pfam" id="PF00176">
    <property type="entry name" value="SNF2-rel_dom"/>
    <property type="match status" value="1"/>
</dbReference>
<sequence length="964" mass="110842">MNDMDYKTGTLIELRNRPWVVQQSGEDELMIIKPLGGTDAETIGLYLPLYGDELQIHSYNFRRPTADDIGKNSYKASAKVLYNACRLSFRDIAGPFQCLGKLSFEPRPYQMVPLILALKQEKIRLLISDDVGIGKTLESLLIAKELLDRHEINRFAVVCLPHLCEQWQNEIKDKFGLDAEIIRSSTISRLEKKLRPDQNVFRDIPYQVISIDYVKQGNKRNIFLDHCPDFVIVDEAHTCAKPTGANKYQQQRYRLLSDLANKSEQQLVLLTATPHSGQSEEFQSLIGLLNPKFENYQLQTATEREELSHYFVQRRRADIKQYLGNEIVFPERVRIDKDEYSFTPDYRNLLGHLIEYVKHGIQKVSGADKRKQRYIYWDLLALMRGVMSSPDAGISMLQNKIDKREDSSSANTEDESEQVYIFNDPLKDLLNADDVVPEALETTSATDKKEFHSFIKQLEHIKETDGDEKVKQALDIVKFSLDSGMNPIVFCQYIQTAEYVGKYITDQLASNKKFKKVVVGVVTSRLADEERKMKIDALAQEDRHVLVCTDCLSEGVNLQQGFEAVIHYDLPWNPNRMEQRNGRIDRFGQTADAVLISTLHAKNNPVDDIVLNVLYKKQEEIRKKLGVYLPIADNDASLMENIMQRIFDAKVPTRTDYMEQSLFDNDPEWNKQQEEELEIQLKKMEENEKISHTYFAHNNKQMDPTRLTASLEEAKSVIGGVEDTRDFVIEQLLHVGVNVHTDDIPLCYSFQLLELPANLRHYFADKATSKGLVRISFASPTPKHYMYIGRNHTFVEDLSRAVVNDSVNGGELGACRALVMETTEVKKRTTILLMRVRSVIRDKKIENRELVGEEMIFVGYRGKIENHDFLTQEEAKQLFLHSMASGDMDLPTQKTLLSNAIRWINNETELRQHTDEIALERASHLVEAFAKYRTYLKASEYQVVEPVLPMDVIAAYLFVPQINI</sequence>
<dbReference type="InterPro" id="IPR001650">
    <property type="entry name" value="Helicase_C-like"/>
</dbReference>
<dbReference type="Proteomes" id="UP000286211">
    <property type="component" value="Unassembled WGS sequence"/>
</dbReference>
<dbReference type="GO" id="GO:0004386">
    <property type="term" value="F:helicase activity"/>
    <property type="evidence" value="ECO:0007669"/>
    <property type="project" value="UniProtKB-KW"/>
</dbReference>
<comment type="caution">
    <text evidence="7">The sequence shown here is derived from an EMBL/GenBank/DDBJ whole genome shotgun (WGS) entry which is preliminary data.</text>
</comment>
<keyword evidence="2" id="KW-0378">Hydrolase</keyword>
<evidence type="ECO:0000256" key="4">
    <source>
        <dbReference type="ARBA" id="ARBA00022840"/>
    </source>
</evidence>
<dbReference type="PROSITE" id="PS51194">
    <property type="entry name" value="HELICASE_CTER"/>
    <property type="match status" value="1"/>
</dbReference>
<dbReference type="SMART" id="SM00490">
    <property type="entry name" value="HELICc"/>
    <property type="match status" value="1"/>
</dbReference>
<dbReference type="PROSITE" id="PS51192">
    <property type="entry name" value="HELICASE_ATP_BIND_1"/>
    <property type="match status" value="1"/>
</dbReference>
<dbReference type="Gene3D" id="3.40.50.300">
    <property type="entry name" value="P-loop containing nucleotide triphosphate hydrolases"/>
    <property type="match status" value="1"/>
</dbReference>
<evidence type="ECO:0000259" key="5">
    <source>
        <dbReference type="PROSITE" id="PS51192"/>
    </source>
</evidence>
<dbReference type="InterPro" id="IPR038718">
    <property type="entry name" value="SNF2-like_sf"/>
</dbReference>
<name>A0A415F473_9BACT</name>
<dbReference type="GO" id="GO:0005524">
    <property type="term" value="F:ATP binding"/>
    <property type="evidence" value="ECO:0007669"/>
    <property type="project" value="UniProtKB-KW"/>
</dbReference>
<reference evidence="7 8" key="1">
    <citation type="submission" date="2018-08" db="EMBL/GenBank/DDBJ databases">
        <title>A genome reference for cultivated species of the human gut microbiota.</title>
        <authorList>
            <person name="Zou Y."/>
            <person name="Xue W."/>
            <person name="Luo G."/>
        </authorList>
    </citation>
    <scope>NUCLEOTIDE SEQUENCE [LARGE SCALE GENOMIC DNA]</scope>
    <source>
        <strain evidence="7 8">AF46-2NS</strain>
    </source>
</reference>
<dbReference type="InterPro" id="IPR057342">
    <property type="entry name" value="DEXDc_RapA"/>
</dbReference>
<dbReference type="InterPro" id="IPR014001">
    <property type="entry name" value="Helicase_ATP-bd"/>
</dbReference>
<feature type="domain" description="Helicase ATP-binding" evidence="5">
    <location>
        <begin position="116"/>
        <end position="292"/>
    </location>
</feature>
<evidence type="ECO:0000259" key="6">
    <source>
        <dbReference type="PROSITE" id="PS51194"/>
    </source>
</evidence>
<dbReference type="InterPro" id="IPR027417">
    <property type="entry name" value="P-loop_NTPase"/>
</dbReference>
<dbReference type="Pfam" id="PF00271">
    <property type="entry name" value="Helicase_C"/>
    <property type="match status" value="1"/>
</dbReference>
<dbReference type="GO" id="GO:0016787">
    <property type="term" value="F:hydrolase activity"/>
    <property type="evidence" value="ECO:0007669"/>
    <property type="project" value="UniProtKB-KW"/>
</dbReference>
<evidence type="ECO:0000256" key="2">
    <source>
        <dbReference type="ARBA" id="ARBA00022801"/>
    </source>
</evidence>
<evidence type="ECO:0000256" key="1">
    <source>
        <dbReference type="ARBA" id="ARBA00022741"/>
    </source>
</evidence>
<dbReference type="AlphaFoldDB" id="A0A415F473"/>
<accession>A0A415F473</accession>
<dbReference type="PANTHER" id="PTHR45766">
    <property type="entry name" value="DNA ANNEALING HELICASE AND ENDONUCLEASE ZRANB3 FAMILY MEMBER"/>
    <property type="match status" value="1"/>
</dbReference>
<dbReference type="EMBL" id="QRNB01000029">
    <property type="protein sequence ID" value="RHK10596.1"/>
    <property type="molecule type" value="Genomic_DNA"/>
</dbReference>
<protein>
    <submittedName>
        <fullName evidence="7">ATP-dependent helicase</fullName>
    </submittedName>
</protein>
<dbReference type="SUPFAM" id="SSF52540">
    <property type="entry name" value="P-loop containing nucleoside triphosphate hydrolases"/>
    <property type="match status" value="1"/>
</dbReference>
<feature type="domain" description="Helicase C-terminal" evidence="6">
    <location>
        <begin position="469"/>
        <end position="637"/>
    </location>
</feature>
<dbReference type="InterPro" id="IPR049730">
    <property type="entry name" value="SNF2/RAD54-like_C"/>
</dbReference>
<keyword evidence="1" id="KW-0547">Nucleotide-binding</keyword>
<evidence type="ECO:0000313" key="8">
    <source>
        <dbReference type="Proteomes" id="UP000286211"/>
    </source>
</evidence>
<proteinExistence type="predicted"/>